<dbReference type="EMBL" id="JANLFC010000040">
    <property type="protein sequence ID" value="MCR4449299.1"/>
    <property type="molecule type" value="Genomic_DNA"/>
</dbReference>
<dbReference type="PROSITE" id="PS00616">
    <property type="entry name" value="HIS_ACID_PHOSPHAT_1"/>
    <property type="match status" value="1"/>
</dbReference>
<dbReference type="GO" id="GO:0016158">
    <property type="term" value="F:inositol hexakisphosphate 3-phosphatase activity"/>
    <property type="evidence" value="ECO:0007669"/>
    <property type="project" value="UniProtKB-EC"/>
</dbReference>
<dbReference type="Proteomes" id="UP001204061">
    <property type="component" value="Unassembled WGS sequence"/>
</dbReference>
<evidence type="ECO:0000313" key="4">
    <source>
        <dbReference type="Proteomes" id="UP001204061"/>
    </source>
</evidence>
<proteinExistence type="inferred from homology"/>
<dbReference type="Pfam" id="PF00328">
    <property type="entry name" value="His_Phos_2"/>
    <property type="match status" value="2"/>
</dbReference>
<name>A0AAW5MEG5_AERVE</name>
<dbReference type="GO" id="GO:0008877">
    <property type="term" value="F:glucose-1-phosphatase activity"/>
    <property type="evidence" value="ECO:0007669"/>
    <property type="project" value="UniProtKB-EC"/>
</dbReference>
<dbReference type="GO" id="GO:0030288">
    <property type="term" value="C:outer membrane-bounded periplasmic space"/>
    <property type="evidence" value="ECO:0007669"/>
    <property type="project" value="TreeGrafter"/>
</dbReference>
<dbReference type="EC" id="3.1.3.8" evidence="3"/>
<dbReference type="InterPro" id="IPR000560">
    <property type="entry name" value="His_Pase_clade-2"/>
</dbReference>
<dbReference type="PANTHER" id="PTHR11567:SF135">
    <property type="entry name" value="GLUCOSE-1-PHOSPHATASE"/>
    <property type="match status" value="1"/>
</dbReference>
<evidence type="ECO:0000313" key="3">
    <source>
        <dbReference type="EMBL" id="MCR4449299.1"/>
    </source>
</evidence>
<dbReference type="InterPro" id="IPR050645">
    <property type="entry name" value="Histidine_acid_phosphatase"/>
</dbReference>
<keyword evidence="3" id="KW-0378">Hydrolase</keyword>
<protein>
    <submittedName>
        <fullName evidence="3">Bifunctional glucose-1-phosphatase/inositol phosphatase</fullName>
        <ecNumber evidence="3">3.1.3.10</ecNumber>
        <ecNumber evidence="3">3.1.3.8</ecNumber>
    </submittedName>
</protein>
<evidence type="ECO:0000256" key="1">
    <source>
        <dbReference type="ARBA" id="ARBA00005375"/>
    </source>
</evidence>
<dbReference type="Gene3D" id="3.40.50.1240">
    <property type="entry name" value="Phosphoglycerate mutase-like"/>
    <property type="match status" value="2"/>
</dbReference>
<reference evidence="3" key="1">
    <citation type="submission" date="2022-08" db="EMBL/GenBank/DDBJ databases">
        <title>A global survey of hypervirulent Aeromonas hydrophila identified this emerging pathogen in farmed fish in the lower Mekong River basin.</title>
        <authorList>
            <person name="Xu T."/>
            <person name="Rasmussen-Ivey C.R."/>
            <person name="Moen F.S."/>
            <person name="Fernandez Bravo A."/>
            <person name="Lamy B."/>
            <person name="Beaz-Hidalgo R."/>
            <person name="Khan C.D."/>
            <person name="Castro Escarpulli G."/>
            <person name="Yasin I.S.M."/>
            <person name="Figueras M.J."/>
            <person name="Azzam Sayuti M."/>
            <person name="Karim M.M."/>
            <person name="Alam K.M."/>
            <person name="Le T.T.T."/>
            <person name="Thao N.H.P."/>
            <person name="Addo S."/>
            <person name="Duodu S."/>
            <person name="Ali S."/>
            <person name="Mey S."/>
            <person name="Somony T."/>
            <person name="Liles M.R."/>
        </authorList>
    </citation>
    <scope>NUCLEOTIDE SEQUENCE</scope>
    <source>
        <strain evidence="3">0.14</strain>
    </source>
</reference>
<gene>
    <name evidence="3" type="primary">agp</name>
    <name evidence="3" type="ORF">NS965_13005</name>
</gene>
<accession>A0AAW5MEG5</accession>
<organism evidence="3 4">
    <name type="scientific">Aeromonas veronii</name>
    <dbReference type="NCBI Taxonomy" id="654"/>
    <lineage>
        <taxon>Bacteria</taxon>
        <taxon>Pseudomonadati</taxon>
        <taxon>Pseudomonadota</taxon>
        <taxon>Gammaproteobacteria</taxon>
        <taxon>Aeromonadales</taxon>
        <taxon>Aeromonadaceae</taxon>
        <taxon>Aeromonas</taxon>
    </lineage>
</organism>
<dbReference type="RefSeq" id="WP_005335382.1">
    <property type="nucleotide sequence ID" value="NZ_JAJVCV010000019.1"/>
</dbReference>
<feature type="signal peptide" evidence="2">
    <location>
        <begin position="1"/>
        <end position="25"/>
    </location>
</feature>
<dbReference type="NCBIfam" id="NF007553">
    <property type="entry name" value="PRK10173.1"/>
    <property type="match status" value="1"/>
</dbReference>
<dbReference type="PANTHER" id="PTHR11567">
    <property type="entry name" value="ACID PHOSPHATASE-RELATED"/>
    <property type="match status" value="1"/>
</dbReference>
<dbReference type="InterPro" id="IPR033379">
    <property type="entry name" value="Acid_Pase_AS"/>
</dbReference>
<comment type="caution">
    <text evidence="3">The sequence shown here is derived from an EMBL/GenBank/DDBJ whole genome shotgun (WGS) entry which is preliminary data.</text>
</comment>
<dbReference type="InterPro" id="IPR029033">
    <property type="entry name" value="His_PPase_superfam"/>
</dbReference>
<dbReference type="EC" id="3.1.3.10" evidence="3"/>
<comment type="similarity">
    <text evidence="1">Belongs to the histidine acid phosphatase family.</text>
</comment>
<sequence>MKKSNFRNVVFCLSMITPFSTPVFAVDNYSLEQVVVVSRHGLRAPLATGDSALARVTPHDWPSWDTPGSYLTTRGGVLESYFGKYFADWLDETNLVKKNICPSDKDVYIYTNSMQRTIATGQHFAIGAYPGCDLTVNHQKKFNSMDPIFNPIIKDGSEKFKKQALVAINARAGKDGITGLNHDLRPSYKLAEKIVDYKNSYDCKGELNCDLAKSPTELSVKIDQEPGVSGPLRTGTIISDAIILQLYEGFPMNQVGWGKIKNGTDWKSLVEIKDWYTDVLFSAPTVAKHISKPLVRYINGIMDNKNSAKFNLLVGHDSNIASLLAALDIKEYNLPEQYEKTPIGGKVVFQRWVDNETKKELMKVEYFYQTTEQIRGMSVLNRGNPPKRVVLEMKGCPVNRNGFCDFSAFKKTIQALVN</sequence>
<dbReference type="PROSITE" id="PS00778">
    <property type="entry name" value="HIS_ACID_PHOSPHAT_2"/>
    <property type="match status" value="1"/>
</dbReference>
<dbReference type="SUPFAM" id="SSF53254">
    <property type="entry name" value="Phosphoglycerate mutase-like"/>
    <property type="match status" value="1"/>
</dbReference>
<dbReference type="AlphaFoldDB" id="A0AAW5MEG5"/>
<evidence type="ECO:0000256" key="2">
    <source>
        <dbReference type="SAM" id="SignalP"/>
    </source>
</evidence>
<dbReference type="CDD" id="cd07061">
    <property type="entry name" value="HP_HAP_like"/>
    <property type="match status" value="1"/>
</dbReference>
<keyword evidence="2" id="KW-0732">Signal</keyword>
<feature type="chain" id="PRO_5043744979" evidence="2">
    <location>
        <begin position="26"/>
        <end position="418"/>
    </location>
</feature>